<evidence type="ECO:0000313" key="2">
    <source>
        <dbReference type="Proteomes" id="UP000005446"/>
    </source>
</evidence>
<proteinExistence type="predicted"/>
<name>H0ENP0_GLAL7</name>
<evidence type="ECO:0000313" key="1">
    <source>
        <dbReference type="EMBL" id="EHK99849.1"/>
    </source>
</evidence>
<dbReference type="InParanoid" id="H0ENP0"/>
<organism evidence="1 2">
    <name type="scientific">Glarea lozoyensis (strain ATCC 74030 / MF5533)</name>
    <dbReference type="NCBI Taxonomy" id="1104152"/>
    <lineage>
        <taxon>Eukaryota</taxon>
        <taxon>Fungi</taxon>
        <taxon>Dikarya</taxon>
        <taxon>Ascomycota</taxon>
        <taxon>Pezizomycotina</taxon>
        <taxon>Leotiomycetes</taxon>
        <taxon>Helotiales</taxon>
        <taxon>Helotiaceae</taxon>
        <taxon>Glarea</taxon>
    </lineage>
</organism>
<gene>
    <name evidence="1" type="ORF">M7I_4251</name>
</gene>
<keyword evidence="2" id="KW-1185">Reference proteome</keyword>
<protein>
    <submittedName>
        <fullName evidence="1">Uncharacterized protein</fullName>
    </submittedName>
</protein>
<reference evidence="1 2" key="1">
    <citation type="journal article" date="2012" name="Eukaryot. Cell">
        <title>Genome sequence of the fungus Glarea lozoyensis: the first genome sequence of a species from the Helotiaceae family.</title>
        <authorList>
            <person name="Youssar L."/>
            <person name="Gruening B.A."/>
            <person name="Erxleben A."/>
            <person name="Guenther S."/>
            <person name="Huettel W."/>
        </authorList>
    </citation>
    <scope>NUCLEOTIDE SEQUENCE [LARGE SCALE GENOMIC DNA]</scope>
    <source>
        <strain evidence="2">ATCC 74030 / MF5533</strain>
    </source>
</reference>
<dbReference type="HOGENOM" id="CLU_3175492_0_0_1"/>
<accession>H0ENP0</accession>
<sequence length="47" mass="5357">MGGDDQTALYWNIEPLTHHNAQEVSRHSKNIKKAGLWFARASNYSRG</sequence>
<dbReference type="AlphaFoldDB" id="H0ENP0"/>
<dbReference type="Proteomes" id="UP000005446">
    <property type="component" value="Unassembled WGS sequence"/>
</dbReference>
<dbReference type="EMBL" id="AGUE01000105">
    <property type="protein sequence ID" value="EHK99849.1"/>
    <property type="molecule type" value="Genomic_DNA"/>
</dbReference>
<comment type="caution">
    <text evidence="1">The sequence shown here is derived from an EMBL/GenBank/DDBJ whole genome shotgun (WGS) entry which is preliminary data.</text>
</comment>